<evidence type="ECO:0000313" key="2">
    <source>
        <dbReference type="Proteomes" id="UP000002038"/>
    </source>
</evidence>
<dbReference type="Proteomes" id="UP000002038">
    <property type="component" value="Unassembled WGS sequence"/>
</dbReference>
<evidence type="ECO:0000313" key="1">
    <source>
        <dbReference type="EMBL" id="OAT07375.1"/>
    </source>
</evidence>
<reference evidence="2" key="1">
    <citation type="journal article" date="2015" name="PLoS Genet.">
        <title>The dynamic genome and transcriptome of the human fungal pathogen Blastomyces and close relative Emmonsia.</title>
        <authorList>
            <person name="Munoz J.F."/>
            <person name="Gauthier G.M."/>
            <person name="Desjardins C.A."/>
            <person name="Gallo J.E."/>
            <person name="Holder J."/>
            <person name="Sullivan T.D."/>
            <person name="Marty A.J."/>
            <person name="Carmen J.C."/>
            <person name="Chen Z."/>
            <person name="Ding L."/>
            <person name="Gujja S."/>
            <person name="Magrini V."/>
            <person name="Misas E."/>
            <person name="Mitreva M."/>
            <person name="Priest M."/>
            <person name="Saif S."/>
            <person name="Whiston E.A."/>
            <person name="Young S."/>
            <person name="Zeng Q."/>
            <person name="Goldman W.E."/>
            <person name="Mardis E.R."/>
            <person name="Taylor J.W."/>
            <person name="McEwen J.G."/>
            <person name="Clay O.K."/>
            <person name="Klein B.S."/>
            <person name="Cuomo C.A."/>
        </authorList>
    </citation>
    <scope>NUCLEOTIDE SEQUENCE [LARGE SCALE GENOMIC DNA]</scope>
    <source>
        <strain evidence="2">SLH14081</strain>
    </source>
</reference>
<proteinExistence type="predicted"/>
<dbReference type="KEGG" id="bgh:BDBG_03445"/>
<dbReference type="EMBL" id="GG657452">
    <property type="protein sequence ID" value="OAT07375.1"/>
    <property type="molecule type" value="Genomic_DNA"/>
</dbReference>
<accession>A0A179UH53</accession>
<sequence length="148" mass="16531">MSSQGDDSLRSFWLTIAPEDAAEVLDYPKPCASGAPLISSNNCWRRSSEVAELVDFRRLFLFWTRALLSALLSALLTLRFLSQPALPSSKKETRSKYRSFAMQDSSAAVSKNGWLPQKSLLFVYQGQAPLRFARPTMQAVCYQGLDST</sequence>
<organism evidence="1 2">
    <name type="scientific">Blastomyces gilchristii (strain SLH14081)</name>
    <name type="common">Blastomyces dermatitidis</name>
    <dbReference type="NCBI Taxonomy" id="559298"/>
    <lineage>
        <taxon>Eukaryota</taxon>
        <taxon>Fungi</taxon>
        <taxon>Dikarya</taxon>
        <taxon>Ascomycota</taxon>
        <taxon>Pezizomycotina</taxon>
        <taxon>Eurotiomycetes</taxon>
        <taxon>Eurotiomycetidae</taxon>
        <taxon>Onygenales</taxon>
        <taxon>Ajellomycetaceae</taxon>
        <taxon>Blastomyces</taxon>
    </lineage>
</organism>
<gene>
    <name evidence="1" type="ORF">BDBG_03445</name>
</gene>
<dbReference type="AlphaFoldDB" id="A0A179UH53"/>
<name>A0A179UH53_BLAGS</name>
<keyword evidence="2" id="KW-1185">Reference proteome</keyword>
<dbReference type="VEuPathDB" id="FungiDB:BDBG_03445"/>
<dbReference type="RefSeq" id="XP_002626281.1">
    <property type="nucleotide sequence ID" value="XM_002626235.1"/>
</dbReference>
<dbReference type="GeneID" id="8505745"/>
<protein>
    <submittedName>
        <fullName evidence="1">Uncharacterized protein</fullName>
    </submittedName>
</protein>